<dbReference type="EMBL" id="JAKEKT020000038">
    <property type="protein sequence ID" value="KAL1641669.1"/>
    <property type="molecule type" value="Genomic_DNA"/>
</dbReference>
<keyword evidence="9" id="KW-1185">Reference proteome</keyword>
<dbReference type="Proteomes" id="UP001521184">
    <property type="component" value="Unassembled WGS sequence"/>
</dbReference>
<evidence type="ECO:0000256" key="2">
    <source>
        <dbReference type="ARBA" id="ARBA00022692"/>
    </source>
</evidence>
<proteinExistence type="predicted"/>
<sequence>MPPQSRGTGLPTGFHSKSTPNLPTLSSLNSHLPPAPNPPSAKTDAPSNPLSPTDTNTSPSEAASVEDNQDLFTFDDASGTSSASDDDFDLDDFDGDDANLGGGGGGRSTSTDGNEQPRRPLYSHASRSHSALPHTSSALFPPFYNRPPTPLPPSPSLTSLLRPSSFSAQTSRPTTPDSSDVEGATSSSGVRRTTSAIITTAATGGVGGGASIKRAPSAMSGMSASGVSAASAAGTPTGGAGSGSNNSMATAFAAATLVPRASPKVPTYEYYGFFIYLASSFAFLMYLLWAYLPRPFLHQLGIYYYPNRWWALAVPAWLVALVIYIYVALASYNLGYLTLPMGSSENIVDDAAQIATLDSRGRVVRKGKGVKMEKVPARKASGRHSRSGSMKEGKGGGAGYAVESGTIVDWKTIWGESTDAVLDVPVGGVCEILYGDGRETDDDDGEVNGHIDGAL</sequence>
<dbReference type="InterPro" id="IPR052263">
    <property type="entry name" value="GPI_Anchor_Biosynth"/>
</dbReference>
<accession>A0ABR3TPK9</accession>
<feature type="compositionally biased region" description="Pro residues" evidence="5">
    <location>
        <begin position="144"/>
        <end position="155"/>
    </location>
</feature>
<feature type="transmembrane region" description="Helical" evidence="6">
    <location>
        <begin position="270"/>
        <end position="289"/>
    </location>
</feature>
<feature type="domain" description="PIG-P" evidence="7">
    <location>
        <begin position="267"/>
        <end position="434"/>
    </location>
</feature>
<feature type="transmembrane region" description="Helical" evidence="6">
    <location>
        <begin position="309"/>
        <end position="329"/>
    </location>
</feature>
<comment type="subcellular location">
    <subcellularLocation>
        <location evidence="1">Membrane</location>
        <topology evidence="1">Multi-pass membrane protein</topology>
    </subcellularLocation>
</comment>
<evidence type="ECO:0000256" key="5">
    <source>
        <dbReference type="SAM" id="MobiDB-lite"/>
    </source>
</evidence>
<gene>
    <name evidence="8" type="ORF">SLS58_005947</name>
</gene>
<keyword evidence="2 6" id="KW-0812">Transmembrane</keyword>
<evidence type="ECO:0000256" key="6">
    <source>
        <dbReference type="SAM" id="Phobius"/>
    </source>
</evidence>
<reference evidence="8 9" key="1">
    <citation type="journal article" date="2023" name="Plant Dis.">
        <title>First Report of Diplodia intermedia Causing Canker and Dieback Diseases on Apple Trees in Canada.</title>
        <authorList>
            <person name="Ellouze W."/>
            <person name="Ilyukhin E."/>
            <person name="Sulman M."/>
            <person name="Ali S."/>
        </authorList>
    </citation>
    <scope>NUCLEOTIDE SEQUENCE [LARGE SCALE GENOMIC DNA]</scope>
    <source>
        <strain evidence="8 9">M45-28</strain>
    </source>
</reference>
<feature type="region of interest" description="Disordered" evidence="5">
    <location>
        <begin position="435"/>
        <end position="455"/>
    </location>
</feature>
<evidence type="ECO:0000256" key="3">
    <source>
        <dbReference type="ARBA" id="ARBA00022989"/>
    </source>
</evidence>
<dbReference type="InterPro" id="IPR013717">
    <property type="entry name" value="PIG-P"/>
</dbReference>
<feature type="compositionally biased region" description="Polar residues" evidence="5">
    <location>
        <begin position="45"/>
        <end position="61"/>
    </location>
</feature>
<feature type="region of interest" description="Disordered" evidence="5">
    <location>
        <begin position="378"/>
        <end position="397"/>
    </location>
</feature>
<evidence type="ECO:0000256" key="4">
    <source>
        <dbReference type="ARBA" id="ARBA00023136"/>
    </source>
</evidence>
<feature type="compositionally biased region" description="Polar residues" evidence="5">
    <location>
        <begin position="15"/>
        <end position="30"/>
    </location>
</feature>
<protein>
    <recommendedName>
        <fullName evidence="7">PIG-P domain-containing protein</fullName>
    </recommendedName>
</protein>
<evidence type="ECO:0000256" key="1">
    <source>
        <dbReference type="ARBA" id="ARBA00004141"/>
    </source>
</evidence>
<name>A0ABR3TPK9_9PEZI</name>
<feature type="compositionally biased region" description="Acidic residues" evidence="5">
    <location>
        <begin position="84"/>
        <end position="97"/>
    </location>
</feature>
<dbReference type="PANTHER" id="PTHR46346:SF1">
    <property type="entry name" value="PHOSPHATIDYLINOSITOL N-ACETYLGLUCOSAMINYLTRANSFERASE SUBUNIT P"/>
    <property type="match status" value="1"/>
</dbReference>
<organism evidence="8 9">
    <name type="scientific">Diplodia intermedia</name>
    <dbReference type="NCBI Taxonomy" id="856260"/>
    <lineage>
        <taxon>Eukaryota</taxon>
        <taxon>Fungi</taxon>
        <taxon>Dikarya</taxon>
        <taxon>Ascomycota</taxon>
        <taxon>Pezizomycotina</taxon>
        <taxon>Dothideomycetes</taxon>
        <taxon>Dothideomycetes incertae sedis</taxon>
        <taxon>Botryosphaeriales</taxon>
        <taxon>Botryosphaeriaceae</taxon>
        <taxon>Diplodia</taxon>
    </lineage>
</organism>
<feature type="compositionally biased region" description="Polar residues" evidence="5">
    <location>
        <begin position="166"/>
        <end position="189"/>
    </location>
</feature>
<dbReference type="PANTHER" id="PTHR46346">
    <property type="entry name" value="PHOSPHATIDYLINOSITOL N-ACETYLGLUCOSAMINYLTRANSFERASE SUBUNIT P"/>
    <property type="match status" value="1"/>
</dbReference>
<keyword evidence="3 6" id="KW-1133">Transmembrane helix</keyword>
<feature type="compositionally biased region" description="Low complexity" evidence="5">
    <location>
        <begin position="74"/>
        <end position="83"/>
    </location>
</feature>
<keyword evidence="4 6" id="KW-0472">Membrane</keyword>
<feature type="compositionally biased region" description="Low complexity" evidence="5">
    <location>
        <begin position="156"/>
        <end position="165"/>
    </location>
</feature>
<dbReference type="Pfam" id="PF08510">
    <property type="entry name" value="PIG-P"/>
    <property type="match status" value="1"/>
</dbReference>
<comment type="caution">
    <text evidence="8">The sequence shown here is derived from an EMBL/GenBank/DDBJ whole genome shotgun (WGS) entry which is preliminary data.</text>
</comment>
<evidence type="ECO:0000313" key="8">
    <source>
        <dbReference type="EMBL" id="KAL1641669.1"/>
    </source>
</evidence>
<evidence type="ECO:0000259" key="7">
    <source>
        <dbReference type="Pfam" id="PF08510"/>
    </source>
</evidence>
<evidence type="ECO:0000313" key="9">
    <source>
        <dbReference type="Proteomes" id="UP001521184"/>
    </source>
</evidence>
<feature type="region of interest" description="Disordered" evidence="5">
    <location>
        <begin position="1"/>
        <end position="196"/>
    </location>
</feature>